<evidence type="ECO:0000259" key="3">
    <source>
        <dbReference type="PROSITE" id="PS51820"/>
    </source>
</evidence>
<dbReference type="InterPro" id="IPR013424">
    <property type="entry name" value="Ice-binding_C"/>
</dbReference>
<feature type="chain" id="PRO_5040864380" evidence="2">
    <location>
        <begin position="30"/>
        <end position="252"/>
    </location>
</feature>
<name>A0A9X1YH00_9BURK</name>
<organism evidence="4 5">
    <name type="scientific">Scleromatobacter humisilvae</name>
    <dbReference type="NCBI Taxonomy" id="2897159"/>
    <lineage>
        <taxon>Bacteria</taxon>
        <taxon>Pseudomonadati</taxon>
        <taxon>Pseudomonadota</taxon>
        <taxon>Betaproteobacteria</taxon>
        <taxon>Burkholderiales</taxon>
        <taxon>Sphaerotilaceae</taxon>
        <taxon>Scleromatobacter</taxon>
    </lineage>
</organism>
<dbReference type="Proteomes" id="UP001139353">
    <property type="component" value="Unassembled WGS sequence"/>
</dbReference>
<protein>
    <submittedName>
        <fullName evidence="4">PEP-CTERM sorting domain-containing protein</fullName>
    </submittedName>
</protein>
<feature type="domain" description="PA14" evidence="3">
    <location>
        <begin position="79"/>
        <end position="227"/>
    </location>
</feature>
<dbReference type="PROSITE" id="PS51820">
    <property type="entry name" value="PA14"/>
    <property type="match status" value="1"/>
</dbReference>
<dbReference type="NCBIfam" id="TIGR02595">
    <property type="entry name" value="PEP_CTERM"/>
    <property type="match status" value="1"/>
</dbReference>
<proteinExistence type="predicted"/>
<dbReference type="EMBL" id="JAJLJH010000002">
    <property type="protein sequence ID" value="MCK9686319.1"/>
    <property type="molecule type" value="Genomic_DNA"/>
</dbReference>
<evidence type="ECO:0000313" key="5">
    <source>
        <dbReference type="Proteomes" id="UP001139353"/>
    </source>
</evidence>
<gene>
    <name evidence="4" type="ORF">LPC04_11440</name>
</gene>
<comment type="caution">
    <text evidence="4">The sequence shown here is derived from an EMBL/GenBank/DDBJ whole genome shotgun (WGS) entry which is preliminary data.</text>
</comment>
<accession>A0A9X1YH00</accession>
<dbReference type="RefSeq" id="WP_275682346.1">
    <property type="nucleotide sequence ID" value="NZ_JAJLJH010000002.1"/>
</dbReference>
<feature type="signal peptide" evidence="2">
    <location>
        <begin position="1"/>
        <end position="29"/>
    </location>
</feature>
<sequence length="252" mass="25654">MSKKNPAASSRVALACAVALAGLASHAHAGTVNATLSATYFQVKAGTGSPDFGGSGSPNVAPGSTLGPNGMPVVSSTSPGISLVNPTTHEIEWWSPGMDADVIQTGTGTVALPYNSNMYPPNSTGGNDGAAWETAMFSGDFSLAASGVVSFTLGSDDDSFIYVDGTLIGQNPGIHGVSTVQFDSPMLNTGAHTIDVFFADREDTGAFLSLNLLSTDVVITPGVPEPGSWAMLVTGMGLLAAWSRRRGAGARR</sequence>
<keyword evidence="2" id="KW-0732">Signal</keyword>
<dbReference type="AlphaFoldDB" id="A0A9X1YH00"/>
<evidence type="ECO:0000256" key="2">
    <source>
        <dbReference type="SAM" id="SignalP"/>
    </source>
</evidence>
<reference evidence="4" key="1">
    <citation type="submission" date="2021-11" db="EMBL/GenBank/DDBJ databases">
        <title>BS-T2-15 a new species belonging to the Comamonadaceae family isolated from the soil of a French oak forest.</title>
        <authorList>
            <person name="Mieszkin S."/>
            <person name="Alain K."/>
        </authorList>
    </citation>
    <scope>NUCLEOTIDE SEQUENCE</scope>
    <source>
        <strain evidence="4">BS-T2-15</strain>
    </source>
</reference>
<feature type="region of interest" description="Disordered" evidence="1">
    <location>
        <begin position="51"/>
        <end position="79"/>
    </location>
</feature>
<evidence type="ECO:0000313" key="4">
    <source>
        <dbReference type="EMBL" id="MCK9686319.1"/>
    </source>
</evidence>
<keyword evidence="5" id="KW-1185">Reference proteome</keyword>
<evidence type="ECO:0000256" key="1">
    <source>
        <dbReference type="SAM" id="MobiDB-lite"/>
    </source>
</evidence>
<dbReference type="InterPro" id="IPR037524">
    <property type="entry name" value="PA14/GLEYA"/>
</dbReference>